<keyword evidence="2" id="KW-1185">Reference proteome</keyword>
<gene>
    <name evidence="1" type="ORF">COLO4_08275</name>
</gene>
<accession>A0A1R3KGJ1</accession>
<organism evidence="1 2">
    <name type="scientific">Corchorus olitorius</name>
    <dbReference type="NCBI Taxonomy" id="93759"/>
    <lineage>
        <taxon>Eukaryota</taxon>
        <taxon>Viridiplantae</taxon>
        <taxon>Streptophyta</taxon>
        <taxon>Embryophyta</taxon>
        <taxon>Tracheophyta</taxon>
        <taxon>Spermatophyta</taxon>
        <taxon>Magnoliopsida</taxon>
        <taxon>eudicotyledons</taxon>
        <taxon>Gunneridae</taxon>
        <taxon>Pentapetalae</taxon>
        <taxon>rosids</taxon>
        <taxon>malvids</taxon>
        <taxon>Malvales</taxon>
        <taxon>Malvaceae</taxon>
        <taxon>Grewioideae</taxon>
        <taxon>Apeibeae</taxon>
        <taxon>Corchorus</taxon>
    </lineage>
</organism>
<dbReference type="OrthoDB" id="10480310at2759"/>
<name>A0A1R3KGJ1_9ROSI</name>
<evidence type="ECO:0000313" key="2">
    <source>
        <dbReference type="Proteomes" id="UP000187203"/>
    </source>
</evidence>
<sequence>MVAKTALRFASAANGAVLSTSSSKSTPKVHIWVSHFLIPVEGYTEHFSIESKVHVAE</sequence>
<proteinExistence type="predicted"/>
<dbReference type="Proteomes" id="UP000187203">
    <property type="component" value="Unassembled WGS sequence"/>
</dbReference>
<reference evidence="2" key="1">
    <citation type="submission" date="2013-09" db="EMBL/GenBank/DDBJ databases">
        <title>Corchorus olitorius genome sequencing.</title>
        <authorList>
            <person name="Alam M."/>
            <person name="Haque M.S."/>
            <person name="Islam M.S."/>
            <person name="Emdad E.M."/>
            <person name="Islam M.M."/>
            <person name="Ahmed B."/>
            <person name="Halim A."/>
            <person name="Hossen Q.M.M."/>
            <person name="Hossain M.Z."/>
            <person name="Ahmed R."/>
            <person name="Khan M.M."/>
            <person name="Islam R."/>
            <person name="Rashid M.M."/>
            <person name="Khan S.A."/>
            <person name="Rahman M.S."/>
            <person name="Alam M."/>
            <person name="Yahiya A.S."/>
            <person name="Khan M.S."/>
            <person name="Azam M.S."/>
            <person name="Haque T."/>
            <person name="Lashkar M.Z.H."/>
            <person name="Akhand A.I."/>
            <person name="Morshed G."/>
            <person name="Roy S."/>
            <person name="Uddin K.S."/>
            <person name="Rabeya T."/>
            <person name="Hossain A.S."/>
            <person name="Chowdhury A."/>
            <person name="Snigdha A.R."/>
            <person name="Mortoza M.S."/>
            <person name="Matin S.A."/>
            <person name="Hoque S.M.E."/>
            <person name="Islam M.K."/>
            <person name="Roy D.K."/>
            <person name="Haider R."/>
            <person name="Moosa M.M."/>
            <person name="Elias S.M."/>
            <person name="Hasan A.M."/>
            <person name="Jahan S."/>
            <person name="Shafiuddin M."/>
            <person name="Mahmood N."/>
            <person name="Shommy N.S."/>
        </authorList>
    </citation>
    <scope>NUCLEOTIDE SEQUENCE [LARGE SCALE GENOMIC DNA]</scope>
    <source>
        <strain evidence="2">cv. O-4</strain>
    </source>
</reference>
<protein>
    <submittedName>
        <fullName evidence="1">Uncharacterized protein</fullName>
    </submittedName>
</protein>
<dbReference type="AlphaFoldDB" id="A0A1R3KGJ1"/>
<evidence type="ECO:0000313" key="1">
    <source>
        <dbReference type="EMBL" id="OMP06202.1"/>
    </source>
</evidence>
<comment type="caution">
    <text evidence="1">The sequence shown here is derived from an EMBL/GenBank/DDBJ whole genome shotgun (WGS) entry which is preliminary data.</text>
</comment>
<dbReference type="EMBL" id="AWUE01013692">
    <property type="protein sequence ID" value="OMP06202.1"/>
    <property type="molecule type" value="Genomic_DNA"/>
</dbReference>